<keyword evidence="5" id="KW-0805">Transcription regulation</keyword>
<dbReference type="AlphaFoldDB" id="A0A6S7KCS6"/>
<reference evidence="12" key="1">
    <citation type="submission" date="2020-04" db="EMBL/GenBank/DDBJ databases">
        <authorList>
            <person name="Alioto T."/>
            <person name="Alioto T."/>
            <person name="Gomez Garrido J."/>
        </authorList>
    </citation>
    <scope>NUCLEOTIDE SEQUENCE</scope>
    <source>
        <strain evidence="12">A484AB</strain>
    </source>
</reference>
<gene>
    <name evidence="12" type="ORF">PACLA_8A085933</name>
</gene>
<dbReference type="FunFam" id="4.10.280.10:FF:000023">
    <property type="entry name" value="MAX isoform 13"/>
    <property type="match status" value="1"/>
</dbReference>
<evidence type="ECO:0000256" key="4">
    <source>
        <dbReference type="ARBA" id="ARBA00022553"/>
    </source>
</evidence>
<dbReference type="GO" id="GO:0046983">
    <property type="term" value="F:protein dimerization activity"/>
    <property type="evidence" value="ECO:0007669"/>
    <property type="project" value="InterPro"/>
</dbReference>
<dbReference type="GO" id="GO:0003700">
    <property type="term" value="F:DNA-binding transcription factor activity"/>
    <property type="evidence" value="ECO:0007669"/>
    <property type="project" value="TreeGrafter"/>
</dbReference>
<keyword evidence="4" id="KW-0597">Phosphoprotein</keyword>
<evidence type="ECO:0000256" key="10">
    <source>
        <dbReference type="ARBA" id="ARBA00029944"/>
    </source>
</evidence>
<protein>
    <recommendedName>
        <fullName evidence="2">Protein max</fullName>
    </recommendedName>
    <alternativeName>
        <fullName evidence="10">Myc-associated factor X</fullName>
    </alternativeName>
</protein>
<sequence length="183" mass="20771">MSDEENIDVESDEETTEDLQPTQFLSQADKRAHHNALERKRRDHIKDSFCHLRDSVPSLHGEKASRAQILNKATDYINYMRRKNHSHQTDIEDLKQQNVVLDQQVHNMEKQRNSGLFNTDAASALISTTDTLLNTSPLPSDPLLDIKEPDSGTLDPFVNIDSVDGDANTEEYTTPSKRIKTDV</sequence>
<dbReference type="Pfam" id="PF00010">
    <property type="entry name" value="HLH"/>
    <property type="match status" value="1"/>
</dbReference>
<dbReference type="SUPFAM" id="SSF47459">
    <property type="entry name" value="HLH, helix-loop-helix DNA-binding domain"/>
    <property type="match status" value="1"/>
</dbReference>
<evidence type="ECO:0000256" key="2">
    <source>
        <dbReference type="ARBA" id="ARBA00017633"/>
    </source>
</evidence>
<dbReference type="InterPro" id="IPR011598">
    <property type="entry name" value="bHLH_dom"/>
</dbReference>
<evidence type="ECO:0000256" key="8">
    <source>
        <dbReference type="ARBA" id="ARBA00023163"/>
    </source>
</evidence>
<dbReference type="GO" id="GO:0090575">
    <property type="term" value="C:RNA polymerase II transcription regulator complex"/>
    <property type="evidence" value="ECO:0007669"/>
    <property type="project" value="TreeGrafter"/>
</dbReference>
<evidence type="ECO:0000259" key="11">
    <source>
        <dbReference type="PROSITE" id="PS50888"/>
    </source>
</evidence>
<dbReference type="PANTHER" id="PTHR10328:SF3">
    <property type="entry name" value="PROTEIN MAX"/>
    <property type="match status" value="1"/>
</dbReference>
<dbReference type="CDD" id="cd11406">
    <property type="entry name" value="bHLHzip_Max"/>
    <property type="match status" value="1"/>
</dbReference>
<keyword evidence="3" id="KW-0678">Repressor</keyword>
<evidence type="ECO:0000313" key="13">
    <source>
        <dbReference type="Proteomes" id="UP001152795"/>
    </source>
</evidence>
<evidence type="ECO:0000256" key="3">
    <source>
        <dbReference type="ARBA" id="ARBA00022491"/>
    </source>
</evidence>
<dbReference type="GO" id="GO:0003677">
    <property type="term" value="F:DNA binding"/>
    <property type="evidence" value="ECO:0007669"/>
    <property type="project" value="UniProtKB-KW"/>
</dbReference>
<dbReference type="Gene3D" id="4.10.280.10">
    <property type="entry name" value="Helix-loop-helix DNA-binding domain"/>
    <property type="match status" value="1"/>
</dbReference>
<dbReference type="PROSITE" id="PS50888">
    <property type="entry name" value="BHLH"/>
    <property type="match status" value="1"/>
</dbReference>
<accession>A0A6S7KCS6</accession>
<keyword evidence="6" id="KW-0238">DNA-binding</keyword>
<keyword evidence="8" id="KW-0804">Transcription</keyword>
<dbReference type="SMART" id="SM00353">
    <property type="entry name" value="HLH"/>
    <property type="match status" value="1"/>
</dbReference>
<organism evidence="12 13">
    <name type="scientific">Paramuricea clavata</name>
    <name type="common">Red gorgonian</name>
    <name type="synonym">Violescent sea-whip</name>
    <dbReference type="NCBI Taxonomy" id="317549"/>
    <lineage>
        <taxon>Eukaryota</taxon>
        <taxon>Metazoa</taxon>
        <taxon>Cnidaria</taxon>
        <taxon>Anthozoa</taxon>
        <taxon>Octocorallia</taxon>
        <taxon>Malacalcyonacea</taxon>
        <taxon>Plexauridae</taxon>
        <taxon>Paramuricea</taxon>
    </lineage>
</organism>
<evidence type="ECO:0000313" key="12">
    <source>
        <dbReference type="EMBL" id="CAB4018248.1"/>
    </source>
</evidence>
<keyword evidence="9" id="KW-0539">Nucleus</keyword>
<dbReference type="OrthoDB" id="8964853at2759"/>
<evidence type="ECO:0000256" key="1">
    <source>
        <dbReference type="ARBA" id="ARBA00007628"/>
    </source>
</evidence>
<evidence type="ECO:0000256" key="5">
    <source>
        <dbReference type="ARBA" id="ARBA00023015"/>
    </source>
</evidence>
<dbReference type="PANTHER" id="PTHR10328">
    <property type="entry name" value="PROTEIN MAX MYC-ASSOCIATED FACTOR X"/>
    <property type="match status" value="1"/>
</dbReference>
<name>A0A6S7KCS6_PARCT</name>
<dbReference type="GO" id="GO:0045944">
    <property type="term" value="P:positive regulation of transcription by RNA polymerase II"/>
    <property type="evidence" value="ECO:0007669"/>
    <property type="project" value="TreeGrafter"/>
</dbReference>
<evidence type="ECO:0000256" key="6">
    <source>
        <dbReference type="ARBA" id="ARBA00023125"/>
    </source>
</evidence>
<comment type="similarity">
    <text evidence="1">Belongs to the MAX family.</text>
</comment>
<keyword evidence="13" id="KW-1185">Reference proteome</keyword>
<evidence type="ECO:0000256" key="7">
    <source>
        <dbReference type="ARBA" id="ARBA00023159"/>
    </source>
</evidence>
<dbReference type="EMBL" id="CACRXK020009921">
    <property type="protein sequence ID" value="CAB4018248.1"/>
    <property type="molecule type" value="Genomic_DNA"/>
</dbReference>
<keyword evidence="7" id="KW-0010">Activator</keyword>
<dbReference type="InterPro" id="IPR036638">
    <property type="entry name" value="HLH_DNA-bd_sf"/>
</dbReference>
<dbReference type="Proteomes" id="UP001152795">
    <property type="component" value="Unassembled WGS sequence"/>
</dbReference>
<feature type="domain" description="BHLH" evidence="11">
    <location>
        <begin position="29"/>
        <end position="80"/>
    </location>
</feature>
<comment type="caution">
    <text evidence="12">The sequence shown here is derived from an EMBL/GenBank/DDBJ whole genome shotgun (WGS) entry which is preliminary data.</text>
</comment>
<proteinExistence type="inferred from homology"/>
<evidence type="ECO:0000256" key="9">
    <source>
        <dbReference type="ARBA" id="ARBA00023242"/>
    </source>
</evidence>